<evidence type="ECO:0000313" key="6">
    <source>
        <dbReference type="EMBL" id="AFI83853.1"/>
    </source>
</evidence>
<evidence type="ECO:0000259" key="4">
    <source>
        <dbReference type="Pfam" id="PF02875"/>
    </source>
</evidence>
<dbReference type="HOGENOM" id="CLU_022291_3_2_6"/>
<dbReference type="GO" id="GO:0071555">
    <property type="term" value="P:cell wall organization"/>
    <property type="evidence" value="ECO:0007669"/>
    <property type="project" value="UniProtKB-KW"/>
</dbReference>
<keyword evidence="2 3" id="KW-0961">Cell wall biogenesis/degradation</keyword>
<dbReference type="InterPro" id="IPR036615">
    <property type="entry name" value="Mur_ligase_C_dom_sf"/>
</dbReference>
<feature type="binding site" evidence="2">
    <location>
        <position position="473"/>
    </location>
    <ligand>
        <name>meso-2,6-diaminopimelate</name>
        <dbReference type="ChEBI" id="CHEBI:57791"/>
    </ligand>
</feature>
<evidence type="ECO:0000256" key="1">
    <source>
        <dbReference type="ARBA" id="ARBA00005898"/>
    </source>
</evidence>
<dbReference type="NCBIfam" id="NF001126">
    <property type="entry name" value="PRK00139.1-4"/>
    <property type="match status" value="1"/>
</dbReference>
<dbReference type="InterPro" id="IPR035911">
    <property type="entry name" value="MurE/MurF_N"/>
</dbReference>
<reference evidence="6 7" key="1">
    <citation type="journal article" date="2012" name="J. Bacteriol.">
        <title>Complete genome sequences of Methylophaga sp. strain JAM1 and Methylophaga sp. strain JAM7.</title>
        <authorList>
            <person name="Villeneuve C."/>
            <person name="Martineau C."/>
            <person name="Mauffrey F."/>
            <person name="Villemur R."/>
        </authorList>
    </citation>
    <scope>NUCLEOTIDE SEQUENCE [LARGE SCALE GENOMIC DNA]</scope>
    <source>
        <strain evidence="6 7">JAM1</strain>
    </source>
</reference>
<dbReference type="EMBL" id="CP003390">
    <property type="protein sequence ID" value="AFI83853.1"/>
    <property type="molecule type" value="Genomic_DNA"/>
</dbReference>
<keyword evidence="2 3" id="KW-0573">Peptidoglycan synthesis</keyword>
<dbReference type="Gene3D" id="3.40.1190.10">
    <property type="entry name" value="Mur-like, catalytic domain"/>
    <property type="match status" value="1"/>
</dbReference>
<dbReference type="SUPFAM" id="SSF53244">
    <property type="entry name" value="MurD-like peptide ligases, peptide-binding domain"/>
    <property type="match status" value="1"/>
</dbReference>
<dbReference type="Gene3D" id="3.40.1390.10">
    <property type="entry name" value="MurE/MurF, N-terminal domain"/>
    <property type="match status" value="1"/>
</dbReference>
<dbReference type="GO" id="GO:0009252">
    <property type="term" value="P:peptidoglycan biosynthetic process"/>
    <property type="evidence" value="ECO:0007669"/>
    <property type="project" value="UniProtKB-UniRule"/>
</dbReference>
<dbReference type="RefSeq" id="WP_014706228.1">
    <property type="nucleotide sequence ID" value="NC_017857.3"/>
</dbReference>
<comment type="catalytic activity">
    <reaction evidence="2">
        <text>UDP-N-acetyl-alpha-D-muramoyl-L-alanyl-D-glutamate + meso-2,6-diaminopimelate + ATP = UDP-N-acetyl-alpha-D-muramoyl-L-alanyl-gamma-D-glutamyl-meso-2,6-diaminopimelate + ADP + phosphate + H(+)</text>
        <dbReference type="Rhea" id="RHEA:23676"/>
        <dbReference type="ChEBI" id="CHEBI:15378"/>
        <dbReference type="ChEBI" id="CHEBI:30616"/>
        <dbReference type="ChEBI" id="CHEBI:43474"/>
        <dbReference type="ChEBI" id="CHEBI:57791"/>
        <dbReference type="ChEBI" id="CHEBI:83900"/>
        <dbReference type="ChEBI" id="CHEBI:83905"/>
        <dbReference type="ChEBI" id="CHEBI:456216"/>
        <dbReference type="EC" id="6.3.2.13"/>
    </reaction>
</comment>
<keyword evidence="2" id="KW-0547">Nucleotide-binding</keyword>
<dbReference type="PANTHER" id="PTHR23135">
    <property type="entry name" value="MUR LIGASE FAMILY MEMBER"/>
    <property type="match status" value="1"/>
</dbReference>
<dbReference type="NCBIfam" id="NF001124">
    <property type="entry name" value="PRK00139.1-2"/>
    <property type="match status" value="1"/>
</dbReference>
<dbReference type="InterPro" id="IPR036565">
    <property type="entry name" value="Mur-like_cat_sf"/>
</dbReference>
<dbReference type="GO" id="GO:0008765">
    <property type="term" value="F:UDP-N-acetylmuramoylalanyl-D-glutamate-2,6-diaminopimelate ligase activity"/>
    <property type="evidence" value="ECO:0007669"/>
    <property type="project" value="UniProtKB-UniRule"/>
</dbReference>
<evidence type="ECO:0000256" key="2">
    <source>
        <dbReference type="HAMAP-Rule" id="MF_00208"/>
    </source>
</evidence>
<feature type="binding site" evidence="2">
    <location>
        <position position="29"/>
    </location>
    <ligand>
        <name>UDP-N-acetyl-alpha-D-muramoyl-L-alanyl-D-glutamate</name>
        <dbReference type="ChEBI" id="CHEBI:83900"/>
    </ligand>
</feature>
<feature type="binding site" evidence="2">
    <location>
        <position position="189"/>
    </location>
    <ligand>
        <name>UDP-N-acetyl-alpha-D-muramoyl-L-alanyl-D-glutamate</name>
        <dbReference type="ChEBI" id="CHEBI:83900"/>
    </ligand>
</feature>
<keyword evidence="2" id="KW-0067">ATP-binding</keyword>
<dbReference type="KEGG" id="mej:Q7A_1011"/>
<organism evidence="6 7">
    <name type="scientific">Methylophaga nitratireducenticrescens</name>
    <dbReference type="NCBI Taxonomy" id="754476"/>
    <lineage>
        <taxon>Bacteria</taxon>
        <taxon>Pseudomonadati</taxon>
        <taxon>Pseudomonadota</taxon>
        <taxon>Gammaproteobacteria</taxon>
        <taxon>Thiotrichales</taxon>
        <taxon>Piscirickettsiaceae</taxon>
        <taxon>Methylophaga</taxon>
    </lineage>
</organism>
<dbReference type="GO" id="GO:0051301">
    <property type="term" value="P:cell division"/>
    <property type="evidence" value="ECO:0007669"/>
    <property type="project" value="UniProtKB-KW"/>
</dbReference>
<feature type="domain" description="Mur ligase C-terminal" evidence="4">
    <location>
        <begin position="343"/>
        <end position="471"/>
    </location>
</feature>
<dbReference type="Pfam" id="PF02875">
    <property type="entry name" value="Mur_ligase_C"/>
    <property type="match status" value="1"/>
</dbReference>
<dbReference type="SUPFAM" id="SSF53623">
    <property type="entry name" value="MurD-like peptide ligases, catalytic domain"/>
    <property type="match status" value="1"/>
</dbReference>
<dbReference type="InterPro" id="IPR013221">
    <property type="entry name" value="Mur_ligase_cen"/>
</dbReference>
<comment type="pathway">
    <text evidence="2 3">Cell wall biogenesis; peptidoglycan biosynthesis.</text>
</comment>
<keyword evidence="7" id="KW-1185">Reference proteome</keyword>
<sequence>MNYQMRLIDLMQLVDSDTVSTTVVTGLSLDSRRLKSGDLFFALATDLEIRAQHIKQAATAEIAAVCYSAEAPLNPEQRKNLQKRQIEMVAVDDLKEQTARLAAAFYQYPSATMTVIAVTGTNGKTSVTQFIAQALENAGQPCGVIGTLGSGRITEIKDHGMTTPDPVRLQAMLAEMRDSGIRYVAVEASSHALEQGRLNFVDINYAVLTNLSRDHLDYHQNMEEYAAAKQRLFDFASLEAAVVNADDDFGQQILSLLNNNQITSVEYSCRNSKASLFASDIQPTTNGLQFNLHNAQQTLAIQTRLLGRFNVENLLATAGVLALVGWSTSEIADGLNQLTSVNGRMQLLASSLQPSVVIDFAHTPDALEKALLGMRQHMDSSSKLWCVFGCGGERDKGKRPLMGKTVSELADKLVVTDDNPRGEKSMEIIEQILTGCHKQADIHIEADRKLAIEYAIIDSALDDMVLIAGKGHEQFQEVAGVKTPFNDNEIAMQAIQKRHSATRVTL</sequence>
<comment type="PTM">
    <text evidence="2">Carboxylation is probably crucial for Mg(2+) binding and, consequently, for the gamma-phosphate positioning of ATP.</text>
</comment>
<evidence type="ECO:0000259" key="5">
    <source>
        <dbReference type="Pfam" id="PF08245"/>
    </source>
</evidence>
<dbReference type="GO" id="GO:0005524">
    <property type="term" value="F:ATP binding"/>
    <property type="evidence" value="ECO:0007669"/>
    <property type="project" value="UniProtKB-UniRule"/>
</dbReference>
<dbReference type="OrthoDB" id="9800958at2"/>
<comment type="subcellular location">
    <subcellularLocation>
        <location evidence="2 3">Cytoplasm</location>
    </subcellularLocation>
</comment>
<dbReference type="PANTHER" id="PTHR23135:SF4">
    <property type="entry name" value="UDP-N-ACETYLMURAMOYL-L-ALANYL-D-GLUTAMATE--2,6-DIAMINOPIMELATE LIGASE MURE HOMOLOG, CHLOROPLASTIC"/>
    <property type="match status" value="1"/>
</dbReference>
<keyword evidence="2 3" id="KW-0132">Cell division</keyword>
<dbReference type="Proteomes" id="UP000009144">
    <property type="component" value="Chromosome"/>
</dbReference>
<dbReference type="eggNOG" id="COG0769">
    <property type="taxonomic scope" value="Bacteria"/>
</dbReference>
<feature type="domain" description="Mur ligase central" evidence="5">
    <location>
        <begin position="118"/>
        <end position="320"/>
    </location>
</feature>
<dbReference type="NCBIfam" id="TIGR01085">
    <property type="entry name" value="murE"/>
    <property type="match status" value="1"/>
</dbReference>
<gene>
    <name evidence="2" type="primary">murE</name>
    <name evidence="6" type="ordered locus">Q7A_1011</name>
</gene>
<dbReference type="GO" id="GO:0005737">
    <property type="term" value="C:cytoplasm"/>
    <property type="evidence" value="ECO:0007669"/>
    <property type="project" value="UniProtKB-SubCell"/>
</dbReference>
<reference evidence="6 7" key="2">
    <citation type="journal article" date="2013" name="Int. J. Syst. Evol. Microbiol.">
        <title>Methylophaga nitratireducenticrescens sp. nov. and Methylophaga frappieri sp. nov., isolated from the biofilm of the methanol-fed denitrification system treating the seawater at the Montreal Biodome.</title>
        <authorList>
            <person name="Villeneuve C."/>
            <person name="Martineau C."/>
            <person name="Mauffrey F."/>
            <person name="Villemur R."/>
        </authorList>
    </citation>
    <scope>NUCLEOTIDE SEQUENCE [LARGE SCALE GENOMIC DNA]</scope>
    <source>
        <strain evidence="6 7">JAM1</strain>
    </source>
</reference>
<name>I1XHI4_METNJ</name>
<dbReference type="UniPathway" id="UPA00219"/>
<feature type="binding site" evidence="2">
    <location>
        <position position="31"/>
    </location>
    <ligand>
        <name>UDP-N-acetyl-alpha-D-muramoyl-L-alanyl-D-glutamate</name>
        <dbReference type="ChEBI" id="CHEBI:83900"/>
    </ligand>
</feature>
<dbReference type="SUPFAM" id="SSF63418">
    <property type="entry name" value="MurE/MurF N-terminal domain"/>
    <property type="match status" value="1"/>
</dbReference>
<evidence type="ECO:0000313" key="7">
    <source>
        <dbReference type="Proteomes" id="UP000009144"/>
    </source>
</evidence>
<comment type="similarity">
    <text evidence="1 2">Belongs to the MurCDEF family. MurE subfamily.</text>
</comment>
<protein>
    <recommendedName>
        <fullName evidence="2">UDP-N-acetylmuramoyl-L-alanyl-D-glutamate--2,6-diaminopimelate ligase</fullName>
        <ecNumber evidence="2">6.3.2.13</ecNumber>
    </recommendedName>
    <alternativeName>
        <fullName evidence="2">Meso-A2pm-adding enzyme</fullName>
    </alternativeName>
    <alternativeName>
        <fullName evidence="2">Meso-diaminopimelate-adding enzyme</fullName>
    </alternativeName>
    <alternativeName>
        <fullName evidence="2">UDP-MurNAc-L-Ala-D-Glu:meso-diaminopimelate ligase</fullName>
    </alternativeName>
    <alternativeName>
        <fullName evidence="2">UDP-MurNAc-tripeptide synthetase</fullName>
    </alternativeName>
    <alternativeName>
        <fullName evidence="2">UDP-N-acetylmuramyl-tripeptide synthetase</fullName>
    </alternativeName>
</protein>
<comment type="cofactor">
    <cofactor evidence="2">
        <name>Mg(2+)</name>
        <dbReference type="ChEBI" id="CHEBI:18420"/>
    </cofactor>
</comment>
<feature type="binding site" evidence="2">
    <location>
        <begin position="120"/>
        <end position="126"/>
    </location>
    <ligand>
        <name>ATP</name>
        <dbReference type="ChEBI" id="CHEBI:30616"/>
    </ligand>
</feature>
<dbReference type="InterPro" id="IPR005761">
    <property type="entry name" value="UDP-N-AcMur-Glu-dNH2Pim_ligase"/>
</dbReference>
<feature type="modified residue" description="N6-carboxylysine" evidence="2">
    <location>
        <position position="229"/>
    </location>
</feature>
<dbReference type="HAMAP" id="MF_00208">
    <property type="entry name" value="MurE"/>
    <property type="match status" value="1"/>
</dbReference>
<comment type="function">
    <text evidence="2">Catalyzes the addition of meso-diaminopimelic acid to the nucleotide precursor UDP-N-acetylmuramoyl-L-alanyl-D-glutamate (UMAG) in the biosynthesis of bacterial cell-wall peptidoglycan.</text>
</comment>
<evidence type="ECO:0000256" key="3">
    <source>
        <dbReference type="RuleBase" id="RU004135"/>
    </source>
</evidence>
<comment type="caution">
    <text evidence="2">Lacks conserved residue(s) required for the propagation of feature annotation.</text>
</comment>
<feature type="binding site" evidence="2">
    <location>
        <position position="195"/>
    </location>
    <ligand>
        <name>UDP-N-acetyl-alpha-D-muramoyl-L-alanyl-D-glutamate</name>
        <dbReference type="ChEBI" id="CHEBI:83900"/>
    </ligand>
</feature>
<keyword evidence="2 6" id="KW-0436">Ligase</keyword>
<dbReference type="EC" id="6.3.2.13" evidence="2"/>
<keyword evidence="2 3" id="KW-0131">Cell cycle</keyword>
<keyword evidence="2 3" id="KW-0133">Cell shape</keyword>
<feature type="binding site" evidence="2">
    <location>
        <position position="197"/>
    </location>
    <ligand>
        <name>UDP-N-acetyl-alpha-D-muramoyl-L-alanyl-D-glutamate</name>
        <dbReference type="ChEBI" id="CHEBI:83900"/>
    </ligand>
</feature>
<dbReference type="AlphaFoldDB" id="I1XHI4"/>
<dbReference type="GO" id="GO:0008360">
    <property type="term" value="P:regulation of cell shape"/>
    <property type="evidence" value="ECO:0007669"/>
    <property type="project" value="UniProtKB-KW"/>
</dbReference>
<dbReference type="InterPro" id="IPR004101">
    <property type="entry name" value="Mur_ligase_C"/>
</dbReference>
<feature type="binding site" evidence="2">
    <location>
        <begin position="162"/>
        <end position="163"/>
    </location>
    <ligand>
        <name>UDP-N-acetyl-alpha-D-muramoyl-L-alanyl-D-glutamate</name>
        <dbReference type="ChEBI" id="CHEBI:83900"/>
    </ligand>
</feature>
<dbReference type="PATRIC" id="fig|754476.3.peg.997"/>
<feature type="binding site" evidence="2">
    <location>
        <begin position="418"/>
        <end position="421"/>
    </location>
    <ligand>
        <name>meso-2,6-diaminopimelate</name>
        <dbReference type="ChEBI" id="CHEBI:57791"/>
    </ligand>
</feature>
<keyword evidence="2" id="KW-0460">Magnesium</keyword>
<dbReference type="Gene3D" id="3.90.190.20">
    <property type="entry name" value="Mur ligase, C-terminal domain"/>
    <property type="match status" value="1"/>
</dbReference>
<feature type="short sequence motif" description="Meso-diaminopimelate recognition motif" evidence="2">
    <location>
        <begin position="418"/>
        <end position="421"/>
    </location>
</feature>
<feature type="binding site" evidence="2">
    <location>
        <position position="469"/>
    </location>
    <ligand>
        <name>meso-2,6-diaminopimelate</name>
        <dbReference type="ChEBI" id="CHEBI:57791"/>
    </ligand>
</feature>
<proteinExistence type="inferred from homology"/>
<dbReference type="GO" id="GO:0000287">
    <property type="term" value="F:magnesium ion binding"/>
    <property type="evidence" value="ECO:0007669"/>
    <property type="project" value="UniProtKB-UniRule"/>
</dbReference>
<feature type="binding site" evidence="2">
    <location>
        <position position="394"/>
    </location>
    <ligand>
        <name>meso-2,6-diaminopimelate</name>
        <dbReference type="ChEBI" id="CHEBI:57791"/>
    </ligand>
</feature>
<accession>I1XHI4</accession>
<keyword evidence="2" id="KW-0963">Cytoplasm</keyword>
<dbReference type="Pfam" id="PF08245">
    <property type="entry name" value="Mur_ligase_M"/>
    <property type="match status" value="1"/>
</dbReference>
<dbReference type="STRING" id="754476.Q7A_1011"/>